<evidence type="ECO:0000313" key="3">
    <source>
        <dbReference type="EMBL" id="HAT3807245.1"/>
    </source>
</evidence>
<dbReference type="AlphaFoldDB" id="A0A0D8LAM0"/>
<dbReference type="EMBL" id="JZSH01000020">
    <property type="protein sequence ID" value="KJF78829.1"/>
    <property type="molecule type" value="Genomic_DNA"/>
</dbReference>
<name>A0A0D8LAM0_MORMO</name>
<proteinExistence type="predicted"/>
<dbReference type="EMBL" id="DACSWI010000038">
    <property type="protein sequence ID" value="HAT3811192.1"/>
    <property type="molecule type" value="Genomic_DNA"/>
</dbReference>
<dbReference type="Proteomes" id="UP000865968">
    <property type="component" value="Unassembled WGS sequence"/>
</dbReference>
<reference evidence="3" key="3">
    <citation type="submission" date="2020-10" db="EMBL/GenBank/DDBJ databases">
        <authorList>
            <consortium name="NCBI Pathogen Detection Project"/>
        </authorList>
    </citation>
    <scope>NUCLEOTIDE SEQUENCE</scope>
    <source>
        <strain evidence="3">Morganella morganii ARLG-3209</strain>
    </source>
</reference>
<evidence type="ECO:0000256" key="1">
    <source>
        <dbReference type="SAM" id="Coils"/>
    </source>
</evidence>
<gene>
    <name evidence="3" type="ORF">I8608_000020</name>
    <name evidence="4" type="ORF">I8608_004121</name>
    <name evidence="5" type="ORF">UA45_03385</name>
</gene>
<sequence length="96" mass="10499">MKKLILAAGLLSLSSVAFSAQLSATCEDYFKQVDGYMELLAKNDAMKGQVDTMKQQYADSKKQFTELPADAQDAACKQGIEALAQAKAMMEQQMPK</sequence>
<evidence type="ECO:0000313" key="4">
    <source>
        <dbReference type="EMBL" id="HAT3811192.1"/>
    </source>
</evidence>
<dbReference type="InterPro" id="IPR020493">
    <property type="entry name" value="Uncharacterised_HI0310"/>
</dbReference>
<keyword evidence="1" id="KW-0175">Coiled coil</keyword>
<evidence type="ECO:0000313" key="5">
    <source>
        <dbReference type="EMBL" id="KJF78829.1"/>
    </source>
</evidence>
<dbReference type="Pfam" id="PF17274">
    <property type="entry name" value="DUF5339"/>
    <property type="match status" value="1"/>
</dbReference>
<dbReference type="EMBL" id="DACSWI010000001">
    <property type="protein sequence ID" value="HAT3807245.1"/>
    <property type="molecule type" value="Genomic_DNA"/>
</dbReference>
<dbReference type="RefSeq" id="WP_025153330.1">
    <property type="nucleotide sequence ID" value="NZ_JAHOAK010000030.1"/>
</dbReference>
<feature type="coiled-coil region" evidence="1">
    <location>
        <begin position="36"/>
        <end position="63"/>
    </location>
</feature>
<feature type="signal peptide" evidence="2">
    <location>
        <begin position="1"/>
        <end position="19"/>
    </location>
</feature>
<accession>A0A0D8LAM0</accession>
<dbReference type="PATRIC" id="fig|582.24.peg.1029"/>
<dbReference type="Proteomes" id="UP000032582">
    <property type="component" value="Unassembled WGS sequence"/>
</dbReference>
<evidence type="ECO:0000313" key="6">
    <source>
        <dbReference type="Proteomes" id="UP000032582"/>
    </source>
</evidence>
<reference evidence="5 6" key="1">
    <citation type="submission" date="2015-02" db="EMBL/GenBank/DDBJ databases">
        <title>Whole genome shotgun sequencing of cultured foodborne pathogen.</title>
        <authorList>
            <person name="Timme R."/>
            <person name="Allard M.W."/>
            <person name="Strain E."/>
            <person name="Evans P.S."/>
            <person name="Brown E."/>
        </authorList>
    </citation>
    <scope>NUCLEOTIDE SEQUENCE [LARGE SCALE GENOMIC DNA]</scope>
    <source>
        <strain evidence="5 6">GCSL-TSO-24</strain>
    </source>
</reference>
<keyword evidence="2" id="KW-0732">Signal</keyword>
<evidence type="ECO:0000256" key="2">
    <source>
        <dbReference type="SAM" id="SignalP"/>
    </source>
</evidence>
<reference evidence="3" key="2">
    <citation type="journal article" date="2018" name="Genome Biol.">
        <title>SKESA: strategic k-mer extension for scrupulous assemblies.</title>
        <authorList>
            <person name="Souvorov A."/>
            <person name="Agarwala R."/>
            <person name="Lipman D.J."/>
        </authorList>
    </citation>
    <scope>NUCLEOTIDE SEQUENCE</scope>
    <source>
        <strain evidence="3">Morganella morganii ARLG-3209</strain>
    </source>
</reference>
<organism evidence="5 6">
    <name type="scientific">Morganella morganii</name>
    <name type="common">Proteus morganii</name>
    <dbReference type="NCBI Taxonomy" id="582"/>
    <lineage>
        <taxon>Bacteria</taxon>
        <taxon>Pseudomonadati</taxon>
        <taxon>Pseudomonadota</taxon>
        <taxon>Gammaproteobacteria</taxon>
        <taxon>Enterobacterales</taxon>
        <taxon>Morganellaceae</taxon>
        <taxon>Morganella</taxon>
    </lineage>
</organism>
<protein>
    <submittedName>
        <fullName evidence="3">DUF5339 domain-containing protein</fullName>
    </submittedName>
</protein>
<comment type="caution">
    <text evidence="5">The sequence shown here is derived from an EMBL/GenBank/DDBJ whole genome shotgun (WGS) entry which is preliminary data.</text>
</comment>
<feature type="chain" id="PRO_5002332763" evidence="2">
    <location>
        <begin position="20"/>
        <end position="96"/>
    </location>
</feature>